<feature type="compositionally biased region" description="Basic and acidic residues" evidence="1">
    <location>
        <begin position="62"/>
        <end position="79"/>
    </location>
</feature>
<organism evidence="2 3">
    <name type="scientific">Mucuna pruriens</name>
    <name type="common">Velvet bean</name>
    <name type="synonym">Dolichos pruriens</name>
    <dbReference type="NCBI Taxonomy" id="157652"/>
    <lineage>
        <taxon>Eukaryota</taxon>
        <taxon>Viridiplantae</taxon>
        <taxon>Streptophyta</taxon>
        <taxon>Embryophyta</taxon>
        <taxon>Tracheophyta</taxon>
        <taxon>Spermatophyta</taxon>
        <taxon>Magnoliopsida</taxon>
        <taxon>eudicotyledons</taxon>
        <taxon>Gunneridae</taxon>
        <taxon>Pentapetalae</taxon>
        <taxon>rosids</taxon>
        <taxon>fabids</taxon>
        <taxon>Fabales</taxon>
        <taxon>Fabaceae</taxon>
        <taxon>Papilionoideae</taxon>
        <taxon>50 kb inversion clade</taxon>
        <taxon>NPAAA clade</taxon>
        <taxon>indigoferoid/millettioid clade</taxon>
        <taxon>Phaseoleae</taxon>
        <taxon>Mucuna</taxon>
    </lineage>
</organism>
<dbReference type="Proteomes" id="UP000257109">
    <property type="component" value="Unassembled WGS sequence"/>
</dbReference>
<feature type="region of interest" description="Disordered" evidence="1">
    <location>
        <begin position="28"/>
        <end position="80"/>
    </location>
</feature>
<gene>
    <name evidence="2" type="ORF">CR513_06837</name>
</gene>
<proteinExistence type="predicted"/>
<sequence length="99" mass="11689">MTTLMVKGFLPIKKDAQSTNDKVEALSIAKEESVGSHSNHSRSSYSSREERRERHERHRTKERRERRYRREEDRRDGLDLGKCTIPPFVGNCKPEIYID</sequence>
<keyword evidence="3" id="KW-1185">Reference proteome</keyword>
<accession>A0A371I1H7</accession>
<name>A0A371I1H7_MUCPR</name>
<reference evidence="2" key="1">
    <citation type="submission" date="2018-05" db="EMBL/GenBank/DDBJ databases">
        <title>Draft genome of Mucuna pruriens seed.</title>
        <authorList>
            <person name="Nnadi N.E."/>
            <person name="Vos R."/>
            <person name="Hasami M.H."/>
            <person name="Devisetty U.K."/>
            <person name="Aguiy J.C."/>
        </authorList>
    </citation>
    <scope>NUCLEOTIDE SEQUENCE [LARGE SCALE GENOMIC DNA]</scope>
    <source>
        <strain evidence="2">JCA_2017</strain>
    </source>
</reference>
<dbReference type="AlphaFoldDB" id="A0A371I1H7"/>
<protein>
    <submittedName>
        <fullName evidence="2">Uncharacterized protein</fullName>
    </submittedName>
</protein>
<feature type="compositionally biased region" description="Low complexity" evidence="1">
    <location>
        <begin position="36"/>
        <end position="46"/>
    </location>
</feature>
<evidence type="ECO:0000313" key="2">
    <source>
        <dbReference type="EMBL" id="RDY08869.1"/>
    </source>
</evidence>
<feature type="non-terminal residue" evidence="2">
    <location>
        <position position="1"/>
    </location>
</feature>
<comment type="caution">
    <text evidence="2">The sequence shown here is derived from an EMBL/GenBank/DDBJ whole genome shotgun (WGS) entry which is preliminary data.</text>
</comment>
<evidence type="ECO:0000313" key="3">
    <source>
        <dbReference type="Proteomes" id="UP000257109"/>
    </source>
</evidence>
<evidence type="ECO:0000256" key="1">
    <source>
        <dbReference type="SAM" id="MobiDB-lite"/>
    </source>
</evidence>
<dbReference type="EMBL" id="QJKJ01001190">
    <property type="protein sequence ID" value="RDY08869.1"/>
    <property type="molecule type" value="Genomic_DNA"/>
</dbReference>